<feature type="transmembrane region" description="Helical" evidence="9">
    <location>
        <begin position="160"/>
        <end position="182"/>
    </location>
</feature>
<keyword evidence="6 9" id="KW-1133">Transmembrane helix</keyword>
<dbReference type="PANTHER" id="PTHR30625">
    <property type="entry name" value="PROTEIN TOLQ"/>
    <property type="match status" value="1"/>
</dbReference>
<evidence type="ECO:0000256" key="2">
    <source>
        <dbReference type="ARBA" id="ARBA00022448"/>
    </source>
</evidence>
<comment type="similarity">
    <text evidence="8">Belongs to the exbB/tolQ family.</text>
</comment>
<dbReference type="GO" id="GO:0005886">
    <property type="term" value="C:plasma membrane"/>
    <property type="evidence" value="ECO:0007669"/>
    <property type="project" value="UniProtKB-SubCell"/>
</dbReference>
<dbReference type="InterPro" id="IPR002898">
    <property type="entry name" value="MotA_ExbB_proton_chnl"/>
</dbReference>
<evidence type="ECO:0000256" key="4">
    <source>
        <dbReference type="ARBA" id="ARBA00022692"/>
    </source>
</evidence>
<dbReference type="GO" id="GO:0017038">
    <property type="term" value="P:protein import"/>
    <property type="evidence" value="ECO:0007669"/>
    <property type="project" value="TreeGrafter"/>
</dbReference>
<evidence type="ECO:0000256" key="8">
    <source>
        <dbReference type="RuleBase" id="RU004057"/>
    </source>
</evidence>
<evidence type="ECO:0000313" key="11">
    <source>
        <dbReference type="EMBL" id="TDQ45823.1"/>
    </source>
</evidence>
<dbReference type="Proteomes" id="UP000295375">
    <property type="component" value="Unassembled WGS sequence"/>
</dbReference>
<dbReference type="Pfam" id="PF01618">
    <property type="entry name" value="MotA_ExbB"/>
    <property type="match status" value="1"/>
</dbReference>
<gene>
    <name evidence="11" type="ORF">EV696_11756</name>
</gene>
<evidence type="ECO:0000256" key="1">
    <source>
        <dbReference type="ARBA" id="ARBA00004651"/>
    </source>
</evidence>
<feature type="transmembrane region" description="Helical" evidence="9">
    <location>
        <begin position="115"/>
        <end position="140"/>
    </location>
</feature>
<evidence type="ECO:0000256" key="7">
    <source>
        <dbReference type="ARBA" id="ARBA00023136"/>
    </source>
</evidence>
<comment type="subcellular location">
    <subcellularLocation>
        <location evidence="1">Cell membrane</location>
        <topology evidence="1">Multi-pass membrane protein</topology>
    </subcellularLocation>
    <subcellularLocation>
        <location evidence="8">Membrane</location>
        <topology evidence="8">Multi-pass membrane protein</topology>
    </subcellularLocation>
</comment>
<comment type="caution">
    <text evidence="11">The sequence shown here is derived from an EMBL/GenBank/DDBJ whole genome shotgun (WGS) entry which is preliminary data.</text>
</comment>
<sequence>MFTTAIEFFQNGGFYMYPIAFVLALGIAIAIERFIVLTRERVRNRQIWQDLQPALNAGDFRKAHEIATRSQAALGRMVAYGLTRVGAGRRAEDIELALEEGLMEILPRLEKRTGYLGMFANIATLLGLLGTIIGLISAFAAVANANPAEKANLLSQSIAVAMNTTAFGLIAAIPLLILFSYLQSRTTEIVDSLEMAAVKFTNMIRKVQMEREVAQTAQAARQPAGTAPRA</sequence>
<dbReference type="OrthoDB" id="5728265at2"/>
<keyword evidence="7 9" id="KW-0472">Membrane</keyword>
<evidence type="ECO:0000313" key="12">
    <source>
        <dbReference type="Proteomes" id="UP000295375"/>
    </source>
</evidence>
<organism evidence="11 12">
    <name type="scientific">Permianibacter aggregans</name>
    <dbReference type="NCBI Taxonomy" id="1510150"/>
    <lineage>
        <taxon>Bacteria</taxon>
        <taxon>Pseudomonadati</taxon>
        <taxon>Pseudomonadota</taxon>
        <taxon>Gammaproteobacteria</taxon>
        <taxon>Pseudomonadales</taxon>
        <taxon>Pseudomonadaceae</taxon>
        <taxon>Permianibacter</taxon>
    </lineage>
</organism>
<dbReference type="PANTHER" id="PTHR30625:SF15">
    <property type="entry name" value="BIOPOLYMER TRANSPORT PROTEIN EXBB"/>
    <property type="match status" value="1"/>
</dbReference>
<dbReference type="InterPro" id="IPR050790">
    <property type="entry name" value="ExbB/TolQ_transport"/>
</dbReference>
<evidence type="ECO:0000259" key="10">
    <source>
        <dbReference type="Pfam" id="PF01618"/>
    </source>
</evidence>
<keyword evidence="3" id="KW-1003">Cell membrane</keyword>
<name>A0A4R6UKI1_9GAMM</name>
<accession>A0A4R6UKI1</accession>
<evidence type="ECO:0000256" key="6">
    <source>
        <dbReference type="ARBA" id="ARBA00022989"/>
    </source>
</evidence>
<keyword evidence="5 8" id="KW-0653">Protein transport</keyword>
<keyword evidence="12" id="KW-1185">Reference proteome</keyword>
<keyword evidence="4 9" id="KW-0812">Transmembrane</keyword>
<feature type="transmembrane region" description="Helical" evidence="9">
    <location>
        <begin position="15"/>
        <end position="36"/>
    </location>
</feature>
<evidence type="ECO:0000256" key="9">
    <source>
        <dbReference type="SAM" id="Phobius"/>
    </source>
</evidence>
<dbReference type="EMBL" id="SNYM01000017">
    <property type="protein sequence ID" value="TDQ45823.1"/>
    <property type="molecule type" value="Genomic_DNA"/>
</dbReference>
<protein>
    <submittedName>
        <fullName evidence="11">Outer membrane transport energization protein ExbB</fullName>
    </submittedName>
</protein>
<evidence type="ECO:0000256" key="5">
    <source>
        <dbReference type="ARBA" id="ARBA00022927"/>
    </source>
</evidence>
<dbReference type="RefSeq" id="WP_133592408.1">
    <property type="nucleotide sequence ID" value="NZ_CP037953.1"/>
</dbReference>
<feature type="domain" description="MotA/TolQ/ExbB proton channel" evidence="10">
    <location>
        <begin position="72"/>
        <end position="195"/>
    </location>
</feature>
<evidence type="ECO:0000256" key="3">
    <source>
        <dbReference type="ARBA" id="ARBA00022475"/>
    </source>
</evidence>
<reference evidence="11 12" key="1">
    <citation type="submission" date="2019-03" db="EMBL/GenBank/DDBJ databases">
        <title>Genomic Encyclopedia of Type Strains, Phase IV (KMG-IV): sequencing the most valuable type-strain genomes for metagenomic binning, comparative biology and taxonomic classification.</title>
        <authorList>
            <person name="Goeker M."/>
        </authorList>
    </citation>
    <scope>NUCLEOTIDE SEQUENCE [LARGE SCALE GENOMIC DNA]</scope>
    <source>
        <strain evidence="11 12">DSM 103792</strain>
    </source>
</reference>
<keyword evidence="2 8" id="KW-0813">Transport</keyword>
<proteinExistence type="inferred from homology"/>
<dbReference type="AlphaFoldDB" id="A0A4R6UKI1"/>